<feature type="active site" description="Acyl-ester intermediate" evidence="7">
    <location>
        <position position="127"/>
    </location>
</feature>
<dbReference type="AlphaFoldDB" id="A0A1G1VBP6"/>
<dbReference type="InterPro" id="IPR012338">
    <property type="entry name" value="Beta-lactam/transpept-like"/>
</dbReference>
<dbReference type="Proteomes" id="UP000178659">
    <property type="component" value="Unassembled WGS sequence"/>
</dbReference>
<dbReference type="GO" id="GO:0071555">
    <property type="term" value="P:cell wall organization"/>
    <property type="evidence" value="ECO:0007669"/>
    <property type="project" value="UniProtKB-KW"/>
</dbReference>
<dbReference type="InterPro" id="IPR018044">
    <property type="entry name" value="Peptidase_S11"/>
</dbReference>
<evidence type="ECO:0000256" key="2">
    <source>
        <dbReference type="ARBA" id="ARBA00022729"/>
    </source>
</evidence>
<dbReference type="Pfam" id="PF00768">
    <property type="entry name" value="Peptidase_S11"/>
    <property type="match status" value="1"/>
</dbReference>
<accession>A0A1G1VBP6</accession>
<keyword evidence="3" id="KW-0378">Hydrolase</keyword>
<reference evidence="12 13" key="1">
    <citation type="journal article" date="2016" name="Nat. Commun.">
        <title>Thousands of microbial genomes shed light on interconnected biogeochemical processes in an aquifer system.</title>
        <authorList>
            <person name="Anantharaman K."/>
            <person name="Brown C.T."/>
            <person name="Hug L.A."/>
            <person name="Sharon I."/>
            <person name="Castelle C.J."/>
            <person name="Probst A.J."/>
            <person name="Thomas B.C."/>
            <person name="Singh A."/>
            <person name="Wilkins M.J."/>
            <person name="Karaoz U."/>
            <person name="Brodie E.L."/>
            <person name="Williams K.H."/>
            <person name="Hubbard S.S."/>
            <person name="Banfield J.F."/>
        </authorList>
    </citation>
    <scope>NUCLEOTIDE SEQUENCE [LARGE SCALE GENOMIC DNA]</scope>
</reference>
<dbReference type="PANTHER" id="PTHR21581:SF6">
    <property type="entry name" value="TRAFFICKING PROTEIN PARTICLE COMPLEX SUBUNIT 12"/>
    <property type="match status" value="1"/>
</dbReference>
<feature type="transmembrane region" description="Helical" evidence="10">
    <location>
        <begin position="21"/>
        <end position="41"/>
    </location>
</feature>
<evidence type="ECO:0000256" key="6">
    <source>
        <dbReference type="ARBA" id="ARBA00023316"/>
    </source>
</evidence>
<evidence type="ECO:0000256" key="1">
    <source>
        <dbReference type="ARBA" id="ARBA00007164"/>
    </source>
</evidence>
<evidence type="ECO:0000313" key="13">
    <source>
        <dbReference type="Proteomes" id="UP000178659"/>
    </source>
</evidence>
<evidence type="ECO:0000256" key="8">
    <source>
        <dbReference type="PIRSR" id="PIRSR618044-2"/>
    </source>
</evidence>
<dbReference type="GO" id="GO:0008360">
    <property type="term" value="P:regulation of cell shape"/>
    <property type="evidence" value="ECO:0007669"/>
    <property type="project" value="UniProtKB-KW"/>
</dbReference>
<keyword evidence="10" id="KW-0472">Membrane</keyword>
<dbReference type="InterPro" id="IPR001967">
    <property type="entry name" value="Peptidase_S11_N"/>
</dbReference>
<keyword evidence="10" id="KW-1133">Transmembrane helix</keyword>
<feature type="active site" evidence="7">
    <location>
        <position position="181"/>
    </location>
</feature>
<dbReference type="Gene3D" id="3.40.710.10">
    <property type="entry name" value="DD-peptidase/beta-lactamase superfamily"/>
    <property type="match status" value="1"/>
</dbReference>
<dbReference type="EMBL" id="MHCC01000023">
    <property type="protein sequence ID" value="OGY12848.1"/>
    <property type="molecule type" value="Genomic_DNA"/>
</dbReference>
<protein>
    <recommendedName>
        <fullName evidence="11">Peptidase S11 D-alanyl-D-alanine carboxypeptidase A N-terminal domain-containing protein</fullName>
    </recommendedName>
</protein>
<evidence type="ECO:0000259" key="11">
    <source>
        <dbReference type="Pfam" id="PF00768"/>
    </source>
</evidence>
<dbReference type="PANTHER" id="PTHR21581">
    <property type="entry name" value="D-ALANYL-D-ALANINE CARBOXYPEPTIDASE"/>
    <property type="match status" value="1"/>
</dbReference>
<feature type="domain" description="Peptidase S11 D-alanyl-D-alanine carboxypeptidase A N-terminal" evidence="11">
    <location>
        <begin position="93"/>
        <end position="321"/>
    </location>
</feature>
<evidence type="ECO:0000313" key="12">
    <source>
        <dbReference type="EMBL" id="OGY12848.1"/>
    </source>
</evidence>
<dbReference type="GO" id="GO:0006508">
    <property type="term" value="P:proteolysis"/>
    <property type="evidence" value="ECO:0007669"/>
    <property type="project" value="InterPro"/>
</dbReference>
<sequence length="365" mass="40768">MRIIDNILNLLIESIRLRWKFFIFCLLAVYWFAALQLSGIVGENFMSPILSPSQTSQQNVVSDGIEKVKKLIEQGKKDFSLKRGLSLIETAYAQEDNITARSYIVFDLESGDVILEKNSRQRMPIASLTKLMSATIALDLAENDLIKVSEKAAGTDPTKIGVVEGQKMATNELLHAALMTSANDAVEVLEEGIDNIYGEGTFVWAMNEKAKYLGLSNSHFDNPQGFDGKTNYATAEDLAILTHYALSNYQQIAEITQKDYYFLPEDSRHKQFDLYNWNGLLGVYPGVQGVKIGNTREAEYTTIVVSQRSGKSLGVVLLGAESILQRDLEASILLDAGFAKKYGLSPARISETDLKAKYSTWKYWR</sequence>
<proteinExistence type="inferred from homology"/>
<comment type="caution">
    <text evidence="12">The sequence shown here is derived from an EMBL/GenBank/DDBJ whole genome shotgun (WGS) entry which is preliminary data.</text>
</comment>
<evidence type="ECO:0000256" key="7">
    <source>
        <dbReference type="PIRSR" id="PIRSR618044-1"/>
    </source>
</evidence>
<evidence type="ECO:0000256" key="5">
    <source>
        <dbReference type="ARBA" id="ARBA00022984"/>
    </source>
</evidence>
<dbReference type="SUPFAM" id="SSF56601">
    <property type="entry name" value="beta-lactamase/transpeptidase-like"/>
    <property type="match status" value="1"/>
</dbReference>
<gene>
    <name evidence="12" type="ORF">A3A77_03060</name>
</gene>
<evidence type="ECO:0000256" key="10">
    <source>
        <dbReference type="SAM" id="Phobius"/>
    </source>
</evidence>
<feature type="active site" description="Proton acceptor" evidence="7">
    <location>
        <position position="130"/>
    </location>
</feature>
<dbReference type="PRINTS" id="PR00725">
    <property type="entry name" value="DADACBPTASE1"/>
</dbReference>
<feature type="binding site" evidence="8">
    <location>
        <position position="291"/>
    </location>
    <ligand>
        <name>substrate</name>
    </ligand>
</feature>
<keyword evidence="6" id="KW-0961">Cell wall biogenesis/degradation</keyword>
<evidence type="ECO:0000256" key="4">
    <source>
        <dbReference type="ARBA" id="ARBA00022960"/>
    </source>
</evidence>
<keyword evidence="2" id="KW-0732">Signal</keyword>
<dbReference type="GO" id="GO:0009252">
    <property type="term" value="P:peptidoglycan biosynthetic process"/>
    <property type="evidence" value="ECO:0007669"/>
    <property type="project" value="UniProtKB-KW"/>
</dbReference>
<evidence type="ECO:0000256" key="3">
    <source>
        <dbReference type="ARBA" id="ARBA00022801"/>
    </source>
</evidence>
<organism evidence="12 13">
    <name type="scientific">Candidatus Blackburnbacteria bacterium RIFCSPLOWO2_01_FULL_40_20</name>
    <dbReference type="NCBI Taxonomy" id="1797519"/>
    <lineage>
        <taxon>Bacteria</taxon>
        <taxon>Candidatus Blackburniibacteriota</taxon>
    </lineage>
</organism>
<keyword evidence="5" id="KW-0573">Peptidoglycan synthesis</keyword>
<dbReference type="GO" id="GO:0009002">
    <property type="term" value="F:serine-type D-Ala-D-Ala carboxypeptidase activity"/>
    <property type="evidence" value="ECO:0007669"/>
    <property type="project" value="InterPro"/>
</dbReference>
<keyword evidence="4" id="KW-0133">Cell shape</keyword>
<keyword evidence="10" id="KW-0812">Transmembrane</keyword>
<name>A0A1G1VBP6_9BACT</name>
<comment type="similarity">
    <text evidence="1 9">Belongs to the peptidase S11 family.</text>
</comment>
<evidence type="ECO:0000256" key="9">
    <source>
        <dbReference type="RuleBase" id="RU004016"/>
    </source>
</evidence>